<dbReference type="AlphaFoldDB" id="A0A0P6VTG3"/>
<comment type="caution">
    <text evidence="1">The sequence shown here is derived from an EMBL/GenBank/DDBJ whole genome shotgun (WGS) entry which is preliminary data.</text>
</comment>
<dbReference type="PATRIC" id="fig|53413.25.peg.4346"/>
<dbReference type="EMBL" id="JFAQ01000081">
    <property type="protein sequence ID" value="KPL49267.1"/>
    <property type="molecule type" value="Genomic_DNA"/>
</dbReference>
<dbReference type="Proteomes" id="UP000054035">
    <property type="component" value="Unassembled WGS sequence"/>
</dbReference>
<reference evidence="1 2" key="1">
    <citation type="submission" date="2014-02" db="EMBL/GenBank/DDBJ databases">
        <title>Genome sequence of Xanthomonas axonopodis DSM 3585 (T).</title>
        <authorList>
            <person name="Midha S."/>
            <person name="Patil P.B."/>
        </authorList>
    </citation>
    <scope>NUCLEOTIDE SEQUENCE [LARGE SCALE GENOMIC DNA]</scope>
    <source>
        <strain evidence="1 2">DSM 3585</strain>
    </source>
</reference>
<accession>A0A0P6VTG3</accession>
<gene>
    <name evidence="1" type="ORF">XAXN_08570</name>
</gene>
<organism evidence="1 2">
    <name type="scientific">Xanthomonas axonopodis</name>
    <dbReference type="NCBI Taxonomy" id="53413"/>
    <lineage>
        <taxon>Bacteria</taxon>
        <taxon>Pseudomonadati</taxon>
        <taxon>Pseudomonadota</taxon>
        <taxon>Gammaproteobacteria</taxon>
        <taxon>Lysobacterales</taxon>
        <taxon>Lysobacteraceae</taxon>
        <taxon>Xanthomonas</taxon>
    </lineage>
</organism>
<evidence type="ECO:0000313" key="2">
    <source>
        <dbReference type="Proteomes" id="UP000054035"/>
    </source>
</evidence>
<proteinExistence type="predicted"/>
<protein>
    <submittedName>
        <fullName evidence="1">Uncharacterized protein</fullName>
    </submittedName>
</protein>
<sequence>MPIGLLLPAFAQCLGDRWILEPRIARLLQCLPRWTCIGAAVVNLGTLAVEDTDGCRGLRVHGIQADRQLGVDGLARTFGDVAAVAFLIQLLRESEIDTMLAFQLVRGHRTHLDVVAARLQILDQFRAPLAIAERGVED</sequence>
<evidence type="ECO:0000313" key="1">
    <source>
        <dbReference type="EMBL" id="KPL49267.1"/>
    </source>
</evidence>
<name>A0A0P6VTG3_9XANT</name>